<name>A0A518HBC9_9BACT</name>
<dbReference type="KEGG" id="tpla:ElP_61130"/>
<keyword evidence="5" id="KW-1185">Reference proteome</keyword>
<dbReference type="OrthoDB" id="9788221at2"/>
<keyword evidence="2 4" id="KW-0413">Isomerase</keyword>
<dbReference type="SUPFAM" id="SSF54506">
    <property type="entry name" value="Diaminopimelate epimerase-like"/>
    <property type="match status" value="1"/>
</dbReference>
<dbReference type="GO" id="GO:0005737">
    <property type="term" value="C:cytoplasm"/>
    <property type="evidence" value="ECO:0007669"/>
    <property type="project" value="TreeGrafter"/>
</dbReference>
<sequence length="267" mass="28994">MGQRIVQVDAFADRPFSGNPAAVCVLRSPADEGWMRAVAREMNLSETAFLHPEPRPDEPDSYRLRWFTPTVEVDLCGHATLAAAHVLWEDGHRPEGEPITFSTRSGRLRARRPGGLIALDFPSEPVAEREPPRGLVEAIGLVPRFVGGNRMDVLVQVDTEEEVLGLSPDFGRLRAIPTRGVIVTARSDRPGVDFVSRFFAPAAGVDEDPVTGSAHCALAPFWSERLGLGTMTGEQVSARRGTVRVRVLGDRVELAGSAVTVLRGELA</sequence>
<evidence type="ECO:0000256" key="2">
    <source>
        <dbReference type="ARBA" id="ARBA00023235"/>
    </source>
</evidence>
<evidence type="ECO:0000313" key="4">
    <source>
        <dbReference type="EMBL" id="QDV38164.1"/>
    </source>
</evidence>
<proteinExistence type="inferred from homology"/>
<evidence type="ECO:0000313" key="5">
    <source>
        <dbReference type="Proteomes" id="UP000317835"/>
    </source>
</evidence>
<dbReference type="Proteomes" id="UP000317835">
    <property type="component" value="Chromosome"/>
</dbReference>
<reference evidence="4 5" key="1">
    <citation type="submission" date="2019-02" db="EMBL/GenBank/DDBJ databases">
        <title>Deep-cultivation of Planctomycetes and their phenomic and genomic characterization uncovers novel biology.</title>
        <authorList>
            <person name="Wiegand S."/>
            <person name="Jogler M."/>
            <person name="Boedeker C."/>
            <person name="Pinto D."/>
            <person name="Vollmers J."/>
            <person name="Rivas-Marin E."/>
            <person name="Kohn T."/>
            <person name="Peeters S.H."/>
            <person name="Heuer A."/>
            <person name="Rast P."/>
            <person name="Oberbeckmann S."/>
            <person name="Bunk B."/>
            <person name="Jeske O."/>
            <person name="Meyerdierks A."/>
            <person name="Storesund J.E."/>
            <person name="Kallscheuer N."/>
            <person name="Luecker S."/>
            <person name="Lage O.M."/>
            <person name="Pohl T."/>
            <person name="Merkel B.J."/>
            <person name="Hornburger P."/>
            <person name="Mueller R.-W."/>
            <person name="Bruemmer F."/>
            <person name="Labrenz M."/>
            <person name="Spormann A.M."/>
            <person name="Op den Camp H."/>
            <person name="Overmann J."/>
            <person name="Amann R."/>
            <person name="Jetten M.S.M."/>
            <person name="Mascher T."/>
            <person name="Medema M.H."/>
            <person name="Devos D.P."/>
            <person name="Kaster A.-K."/>
            <person name="Ovreas L."/>
            <person name="Rohde M."/>
            <person name="Galperin M.Y."/>
            <person name="Jogler C."/>
        </authorList>
    </citation>
    <scope>NUCLEOTIDE SEQUENCE [LARGE SCALE GENOMIC DNA]</scope>
    <source>
        <strain evidence="4 5">ElP</strain>
    </source>
</reference>
<organism evidence="4 5">
    <name type="scientific">Tautonia plasticadhaerens</name>
    <dbReference type="NCBI Taxonomy" id="2527974"/>
    <lineage>
        <taxon>Bacteria</taxon>
        <taxon>Pseudomonadati</taxon>
        <taxon>Planctomycetota</taxon>
        <taxon>Planctomycetia</taxon>
        <taxon>Isosphaerales</taxon>
        <taxon>Isosphaeraceae</taxon>
        <taxon>Tautonia</taxon>
    </lineage>
</organism>
<dbReference type="PANTHER" id="PTHR13774:SF17">
    <property type="entry name" value="PHENAZINE BIOSYNTHESIS-LIKE DOMAIN-CONTAINING PROTEIN"/>
    <property type="match status" value="1"/>
</dbReference>
<dbReference type="Gene3D" id="3.10.310.10">
    <property type="entry name" value="Diaminopimelate Epimerase, Chain A, domain 1"/>
    <property type="match status" value="2"/>
</dbReference>
<feature type="active site" evidence="3">
    <location>
        <position position="46"/>
    </location>
</feature>
<dbReference type="GO" id="GO:0016853">
    <property type="term" value="F:isomerase activity"/>
    <property type="evidence" value="ECO:0007669"/>
    <property type="project" value="UniProtKB-KW"/>
</dbReference>
<dbReference type="PANTHER" id="PTHR13774">
    <property type="entry name" value="PHENAZINE BIOSYNTHESIS PROTEIN"/>
    <property type="match status" value="1"/>
</dbReference>
<dbReference type="Pfam" id="PF02567">
    <property type="entry name" value="PhzC-PhzF"/>
    <property type="match status" value="1"/>
</dbReference>
<dbReference type="EMBL" id="CP036426">
    <property type="protein sequence ID" value="QDV38164.1"/>
    <property type="molecule type" value="Genomic_DNA"/>
</dbReference>
<comment type="similarity">
    <text evidence="1">Belongs to the PhzF family.</text>
</comment>
<dbReference type="InterPro" id="IPR003719">
    <property type="entry name" value="Phenazine_PhzF-like"/>
</dbReference>
<evidence type="ECO:0000256" key="1">
    <source>
        <dbReference type="ARBA" id="ARBA00008270"/>
    </source>
</evidence>
<dbReference type="PIRSF" id="PIRSF016184">
    <property type="entry name" value="PhzC_PhzF"/>
    <property type="match status" value="1"/>
</dbReference>
<protein>
    <submittedName>
        <fullName evidence="4">Putative isomerase YddE</fullName>
        <ecNumber evidence="4">5.1.-.-</ecNumber>
    </submittedName>
</protein>
<dbReference type="RefSeq" id="WP_145276453.1">
    <property type="nucleotide sequence ID" value="NZ_CP036426.1"/>
</dbReference>
<accession>A0A518HBC9</accession>
<evidence type="ECO:0000256" key="3">
    <source>
        <dbReference type="PIRSR" id="PIRSR016184-1"/>
    </source>
</evidence>
<dbReference type="AlphaFoldDB" id="A0A518HBC9"/>
<gene>
    <name evidence="4" type="primary">yddE</name>
    <name evidence="4" type="ORF">ElP_61130</name>
</gene>
<dbReference type="NCBIfam" id="TIGR00654">
    <property type="entry name" value="PhzF_family"/>
    <property type="match status" value="1"/>
</dbReference>
<dbReference type="EC" id="5.1.-.-" evidence="4"/>